<dbReference type="PANTHER" id="PTHR32120:SF10">
    <property type="entry name" value="SMALL RIBOSOMAL SUBUNIT BIOGENESIS GTPASE RSGA"/>
    <property type="match status" value="1"/>
</dbReference>
<dbReference type="RefSeq" id="WP_320314774.1">
    <property type="nucleotide sequence ID" value="NZ_JAVIKH010000044.1"/>
</dbReference>
<dbReference type="PROSITE" id="PS51721">
    <property type="entry name" value="G_CP"/>
    <property type="match status" value="1"/>
</dbReference>
<evidence type="ECO:0000256" key="10">
    <source>
        <dbReference type="HAMAP-Rule" id="MF_01820"/>
    </source>
</evidence>
<proteinExistence type="inferred from homology"/>
<dbReference type="PANTHER" id="PTHR32120">
    <property type="entry name" value="SMALL RIBOSOMAL SUBUNIT BIOGENESIS GTPASE RSGA"/>
    <property type="match status" value="1"/>
</dbReference>
<comment type="subunit">
    <text evidence="10">Monomer. Associates with 30S ribosomal subunit, binds 16S rRNA.</text>
</comment>
<gene>
    <name evidence="10 13" type="primary">rsgA</name>
    <name evidence="13" type="ORF">RFV38_13230</name>
</gene>
<keyword evidence="1 10" id="KW-0963">Cytoplasm</keyword>
<evidence type="ECO:0000313" key="14">
    <source>
        <dbReference type="Proteomes" id="UP001279681"/>
    </source>
</evidence>
<dbReference type="Gene3D" id="3.40.50.300">
    <property type="entry name" value="P-loop containing nucleotide triphosphate hydrolases"/>
    <property type="match status" value="1"/>
</dbReference>
<keyword evidence="2 10" id="KW-0690">Ribosome biogenesis</keyword>
<evidence type="ECO:0000259" key="11">
    <source>
        <dbReference type="PROSITE" id="PS50936"/>
    </source>
</evidence>
<dbReference type="NCBIfam" id="TIGR00157">
    <property type="entry name" value="ribosome small subunit-dependent GTPase A"/>
    <property type="match status" value="1"/>
</dbReference>
<dbReference type="EC" id="3.6.1.-" evidence="10"/>
<dbReference type="CDD" id="cd01854">
    <property type="entry name" value="YjeQ_EngC"/>
    <property type="match status" value="1"/>
</dbReference>
<feature type="binding site" evidence="10">
    <location>
        <position position="277"/>
    </location>
    <ligand>
        <name>Zn(2+)</name>
        <dbReference type="ChEBI" id="CHEBI:29105"/>
    </ligand>
</feature>
<evidence type="ECO:0000256" key="1">
    <source>
        <dbReference type="ARBA" id="ARBA00022490"/>
    </source>
</evidence>
<dbReference type="SUPFAM" id="SSF50249">
    <property type="entry name" value="Nucleic acid-binding proteins"/>
    <property type="match status" value="1"/>
</dbReference>
<evidence type="ECO:0000256" key="7">
    <source>
        <dbReference type="ARBA" id="ARBA00022833"/>
    </source>
</evidence>
<dbReference type="InterPro" id="IPR010914">
    <property type="entry name" value="RsgA_GTPase_dom"/>
</dbReference>
<dbReference type="InterPro" id="IPR012340">
    <property type="entry name" value="NA-bd_OB-fold"/>
</dbReference>
<feature type="domain" description="CP-type G" evidence="12">
    <location>
        <begin position="101"/>
        <end position="256"/>
    </location>
</feature>
<evidence type="ECO:0000256" key="5">
    <source>
        <dbReference type="ARBA" id="ARBA00022741"/>
    </source>
</evidence>
<comment type="function">
    <text evidence="10">One of several proteins that assist in the late maturation steps of the functional core of the 30S ribosomal subunit. Helps release RbfA from mature subunits. May play a role in the assembly of ribosomal proteins into the subunit. Circularly permuted GTPase that catalyzes slow GTP hydrolysis, GTPase activity is stimulated by the 30S ribosomal subunit.</text>
</comment>
<dbReference type="EMBL" id="JAVIKH010000044">
    <property type="protein sequence ID" value="MDX8337443.1"/>
    <property type="molecule type" value="Genomic_DNA"/>
</dbReference>
<feature type="binding site" evidence="10">
    <location>
        <begin position="199"/>
        <end position="207"/>
    </location>
    <ligand>
        <name>GTP</name>
        <dbReference type="ChEBI" id="CHEBI:37565"/>
    </ligand>
</feature>
<protein>
    <recommendedName>
        <fullName evidence="10">Small ribosomal subunit biogenesis GTPase RsgA</fullName>
        <ecNumber evidence="10">3.6.1.-</ecNumber>
    </recommendedName>
</protein>
<evidence type="ECO:0000256" key="8">
    <source>
        <dbReference type="ARBA" id="ARBA00022884"/>
    </source>
</evidence>
<keyword evidence="5 10" id="KW-0547">Nucleotide-binding</keyword>
<keyword evidence="14" id="KW-1185">Reference proteome</keyword>
<dbReference type="InterPro" id="IPR004881">
    <property type="entry name" value="Ribosome_biogen_GTPase_RsgA"/>
</dbReference>
<keyword evidence="8 10" id="KW-0694">RNA-binding</keyword>
<keyword evidence="3 10" id="KW-0479">Metal-binding</keyword>
<comment type="subcellular location">
    <subcellularLocation>
        <location evidence="10">Cytoplasm</location>
    </subcellularLocation>
</comment>
<dbReference type="InterPro" id="IPR030378">
    <property type="entry name" value="G_CP_dom"/>
</dbReference>
<accession>A0ABU4WD30</accession>
<keyword evidence="4 10" id="KW-0699">rRNA-binding</keyword>
<dbReference type="HAMAP" id="MF_01820">
    <property type="entry name" value="GTPase_RsgA"/>
    <property type="match status" value="1"/>
</dbReference>
<feature type="binding site" evidence="10">
    <location>
        <position position="282"/>
    </location>
    <ligand>
        <name>Zn(2+)</name>
        <dbReference type="ChEBI" id="CHEBI:29105"/>
    </ligand>
</feature>
<comment type="cofactor">
    <cofactor evidence="10">
        <name>Zn(2+)</name>
        <dbReference type="ChEBI" id="CHEBI:29105"/>
    </cofactor>
    <text evidence="10">Binds 1 zinc ion per subunit.</text>
</comment>
<comment type="caution">
    <text evidence="13">The sequence shown here is derived from an EMBL/GenBank/DDBJ whole genome shotgun (WGS) entry which is preliminary data.</text>
</comment>
<reference evidence="14" key="1">
    <citation type="submission" date="2023-07" db="EMBL/GenBank/DDBJ databases">
        <authorList>
            <person name="Colorado M.A."/>
            <person name="Villamil L.M."/>
            <person name="Melo J.F."/>
            <person name="Rodriguez J.A."/>
            <person name="Ruiz R.Y."/>
        </authorList>
    </citation>
    <scope>NUCLEOTIDE SEQUENCE [LARGE SCALE GENOMIC DNA]</scope>
    <source>
        <strain evidence="14">C33</strain>
    </source>
</reference>
<evidence type="ECO:0000256" key="2">
    <source>
        <dbReference type="ARBA" id="ARBA00022517"/>
    </source>
</evidence>
<dbReference type="Pfam" id="PF03193">
    <property type="entry name" value="RsgA_GTPase"/>
    <property type="match status" value="1"/>
</dbReference>
<dbReference type="SUPFAM" id="SSF52540">
    <property type="entry name" value="P-loop containing nucleoside triphosphate hydrolases"/>
    <property type="match status" value="1"/>
</dbReference>
<evidence type="ECO:0000313" key="13">
    <source>
        <dbReference type="EMBL" id="MDX8337443.1"/>
    </source>
</evidence>
<sequence>MNILENYGLKNIYIEEAKNYPKFKLARVIAQYKGLYKIITECNEKLAEISGKFRYEAMESIEFPAVGDYVMVSFDENDSKAIIHKILTRKTTFSRTAVGTSDQVQIIATNIDIVFICMSLNENYNLNRLERYLSITWDSGAVPVIVLTKSDLSKDLLKYIQEVEEISAFSDIIVTTFKEDNIDKFKKYLKKDITTAFIGSSGVGKSTLINEILGENRLETKSISKGDKGKHTTTGREMFVSPFGGVIIDTPGMREIGIQSADVSKYFLEMEDLVNQCKFNNCSHTDEPGCAVKKALINGFIDERRIENYFKLKRESLYDGLTSKELEQQKLNQMFKEVGGLKKARKFIKDKQKRK</sequence>
<organism evidence="13 14">
    <name type="scientific">Candidatus Cetobacterium colombiensis</name>
    <dbReference type="NCBI Taxonomy" id="3073100"/>
    <lineage>
        <taxon>Bacteria</taxon>
        <taxon>Fusobacteriati</taxon>
        <taxon>Fusobacteriota</taxon>
        <taxon>Fusobacteriia</taxon>
        <taxon>Fusobacteriales</taxon>
        <taxon>Fusobacteriaceae</taxon>
        <taxon>Cetobacterium</taxon>
    </lineage>
</organism>
<dbReference type="Gene3D" id="1.10.40.50">
    <property type="entry name" value="Probable gtpase engc, domain 3"/>
    <property type="match status" value="1"/>
</dbReference>
<dbReference type="Proteomes" id="UP001279681">
    <property type="component" value="Unassembled WGS sequence"/>
</dbReference>
<evidence type="ECO:0000256" key="4">
    <source>
        <dbReference type="ARBA" id="ARBA00022730"/>
    </source>
</evidence>
<keyword evidence="9 10" id="KW-0342">GTP-binding</keyword>
<dbReference type="PROSITE" id="PS50936">
    <property type="entry name" value="ENGC_GTPASE"/>
    <property type="match status" value="1"/>
</dbReference>
<feature type="binding site" evidence="10">
    <location>
        <position position="290"/>
    </location>
    <ligand>
        <name>Zn(2+)</name>
        <dbReference type="ChEBI" id="CHEBI:29105"/>
    </ligand>
</feature>
<feature type="binding site" evidence="10">
    <location>
        <begin position="148"/>
        <end position="151"/>
    </location>
    <ligand>
        <name>GTP</name>
        <dbReference type="ChEBI" id="CHEBI:37565"/>
    </ligand>
</feature>
<feature type="binding site" evidence="10">
    <location>
        <position position="284"/>
    </location>
    <ligand>
        <name>Zn(2+)</name>
        <dbReference type="ChEBI" id="CHEBI:29105"/>
    </ligand>
</feature>
<comment type="similarity">
    <text evidence="10">Belongs to the TRAFAC class YlqF/YawG GTPase family. RsgA subfamily.</text>
</comment>
<keyword evidence="7 10" id="KW-0862">Zinc</keyword>
<dbReference type="InterPro" id="IPR027417">
    <property type="entry name" value="P-loop_NTPase"/>
</dbReference>
<keyword evidence="6 10" id="KW-0378">Hydrolase</keyword>
<evidence type="ECO:0000256" key="3">
    <source>
        <dbReference type="ARBA" id="ARBA00022723"/>
    </source>
</evidence>
<feature type="domain" description="EngC GTPase" evidence="11">
    <location>
        <begin position="109"/>
        <end position="254"/>
    </location>
</feature>
<evidence type="ECO:0000256" key="9">
    <source>
        <dbReference type="ARBA" id="ARBA00023134"/>
    </source>
</evidence>
<evidence type="ECO:0000256" key="6">
    <source>
        <dbReference type="ARBA" id="ARBA00022801"/>
    </source>
</evidence>
<name>A0ABU4WD30_9FUSO</name>
<evidence type="ECO:0000259" key="12">
    <source>
        <dbReference type="PROSITE" id="PS51721"/>
    </source>
</evidence>